<keyword evidence="2 5" id="KW-0812">Transmembrane</keyword>
<evidence type="ECO:0000313" key="6">
    <source>
        <dbReference type="EMBL" id="AUW96254.1"/>
    </source>
</evidence>
<dbReference type="Proteomes" id="UP000238956">
    <property type="component" value="Chromosome"/>
</dbReference>
<evidence type="ECO:0000256" key="1">
    <source>
        <dbReference type="ARBA" id="ARBA00004141"/>
    </source>
</evidence>
<evidence type="ECO:0000256" key="5">
    <source>
        <dbReference type="SAM" id="Phobius"/>
    </source>
</evidence>
<keyword evidence="4 5" id="KW-0472">Membrane</keyword>
<dbReference type="GeneID" id="98392983"/>
<dbReference type="RefSeq" id="WP_104967589.1">
    <property type="nucleotide sequence ID" value="NZ_CP025536.1"/>
</dbReference>
<reference evidence="6 7" key="1">
    <citation type="submission" date="2017-12" db="EMBL/GenBank/DDBJ databases">
        <authorList>
            <person name="Hurst M.R.H."/>
        </authorList>
    </citation>
    <scope>NUCLEOTIDE SEQUENCE [LARGE SCALE GENOMIC DNA]</scope>
    <source>
        <strain evidence="6 7">TH11417</strain>
    </source>
</reference>
<dbReference type="EMBL" id="CP025536">
    <property type="protein sequence ID" value="AUW96254.1"/>
    <property type="molecule type" value="Genomic_DNA"/>
</dbReference>
<dbReference type="Pfam" id="PF04193">
    <property type="entry name" value="PQ-loop"/>
    <property type="match status" value="1"/>
</dbReference>
<dbReference type="OrthoDB" id="9814012at2"/>
<protein>
    <recommendedName>
        <fullName evidence="8">Sugar transporter SemiSWEET</fullName>
    </recommendedName>
</protein>
<dbReference type="NCBIfam" id="NF037968">
    <property type="entry name" value="SemiSWEET_2"/>
    <property type="match status" value="1"/>
</dbReference>
<name>A0A2L0D3I3_9STRE</name>
<evidence type="ECO:0000256" key="2">
    <source>
        <dbReference type="ARBA" id="ARBA00022692"/>
    </source>
</evidence>
<comment type="subcellular location">
    <subcellularLocation>
        <location evidence="1">Membrane</location>
        <topology evidence="1">Multi-pass membrane protein</topology>
    </subcellularLocation>
</comment>
<dbReference type="AlphaFoldDB" id="A0A2L0D3I3"/>
<feature type="transmembrane region" description="Helical" evidence="5">
    <location>
        <begin position="59"/>
        <end position="77"/>
    </location>
</feature>
<keyword evidence="7" id="KW-1185">Reference proteome</keyword>
<accession>A0A2L0D3I3</accession>
<proteinExistence type="predicted"/>
<organism evidence="6 7">
    <name type="scientific">Streptococcus pluranimalium</name>
    <dbReference type="NCBI Taxonomy" id="82348"/>
    <lineage>
        <taxon>Bacteria</taxon>
        <taxon>Bacillati</taxon>
        <taxon>Bacillota</taxon>
        <taxon>Bacilli</taxon>
        <taxon>Lactobacillales</taxon>
        <taxon>Streptococcaceae</taxon>
        <taxon>Streptococcus</taxon>
    </lineage>
</organism>
<reference evidence="6 7" key="2">
    <citation type="submission" date="2018-02" db="EMBL/GenBank/DDBJ databases">
        <title>Whole genome sequencing analysis of Streptococcus pluranimalium isolated from cattle infected mastitis in China.</title>
        <authorList>
            <person name="Zhang J.-R."/>
            <person name="Hu G.-Z."/>
        </authorList>
    </citation>
    <scope>NUCLEOTIDE SEQUENCE [LARGE SCALE GENOMIC DNA]</scope>
    <source>
        <strain evidence="6 7">TH11417</strain>
    </source>
</reference>
<dbReference type="GO" id="GO:0016020">
    <property type="term" value="C:membrane"/>
    <property type="evidence" value="ECO:0007669"/>
    <property type="project" value="UniProtKB-SubCell"/>
</dbReference>
<feature type="transmembrane region" description="Helical" evidence="5">
    <location>
        <begin position="30"/>
        <end position="47"/>
    </location>
</feature>
<dbReference type="InterPro" id="IPR047662">
    <property type="entry name" value="SemiSWEET"/>
</dbReference>
<evidence type="ECO:0000313" key="7">
    <source>
        <dbReference type="Proteomes" id="UP000238956"/>
    </source>
</evidence>
<sequence length="79" mass="8520">MIGFIAACLTTFGFVPQVIKVIKTKDTESISLGMYVMAVTGMLLWLVHGIRIGDTALMLANAISATLAGIVLVYKLIYK</sequence>
<evidence type="ECO:0008006" key="8">
    <source>
        <dbReference type="Google" id="ProtNLM"/>
    </source>
</evidence>
<evidence type="ECO:0000256" key="4">
    <source>
        <dbReference type="ARBA" id="ARBA00023136"/>
    </source>
</evidence>
<dbReference type="InterPro" id="IPR006603">
    <property type="entry name" value="PQ-loop_rpt"/>
</dbReference>
<dbReference type="Gene3D" id="1.20.1280.290">
    <property type="match status" value="1"/>
</dbReference>
<keyword evidence="3 5" id="KW-1133">Transmembrane helix</keyword>
<dbReference type="SMART" id="SM00679">
    <property type="entry name" value="CTNS"/>
    <property type="match status" value="1"/>
</dbReference>
<evidence type="ECO:0000256" key="3">
    <source>
        <dbReference type="ARBA" id="ARBA00022989"/>
    </source>
</evidence>
<dbReference type="KEGG" id="splr:C0J00_03535"/>
<dbReference type="GO" id="GO:0051119">
    <property type="term" value="F:sugar transmembrane transporter activity"/>
    <property type="evidence" value="ECO:0007669"/>
    <property type="project" value="InterPro"/>
</dbReference>
<gene>
    <name evidence="6" type="ORF">C0J00_03535</name>
</gene>